<reference evidence="2" key="2">
    <citation type="submission" date="2020-09" db="EMBL/GenBank/DDBJ databases">
        <authorList>
            <person name="Sun Q."/>
            <person name="Zhou Y."/>
        </authorList>
    </citation>
    <scope>NUCLEOTIDE SEQUENCE</scope>
    <source>
        <strain evidence="2">CGMCC 1.7086</strain>
    </source>
</reference>
<keyword evidence="3" id="KW-1185">Reference proteome</keyword>
<dbReference type="EMBL" id="BMLS01000002">
    <property type="protein sequence ID" value="GGO67106.1"/>
    <property type="molecule type" value="Genomic_DNA"/>
</dbReference>
<dbReference type="Gene3D" id="3.40.190.10">
    <property type="entry name" value="Periplasmic binding protein-like II"/>
    <property type="match status" value="2"/>
</dbReference>
<comment type="caution">
    <text evidence="2">The sequence shown here is derived from an EMBL/GenBank/DDBJ whole genome shotgun (WGS) entry which is preliminary data.</text>
</comment>
<dbReference type="Proteomes" id="UP000606935">
    <property type="component" value="Unassembled WGS sequence"/>
</dbReference>
<dbReference type="SUPFAM" id="SSF53850">
    <property type="entry name" value="Periplasmic binding protein-like II"/>
    <property type="match status" value="1"/>
</dbReference>
<proteinExistence type="predicted"/>
<reference evidence="2" key="1">
    <citation type="journal article" date="2014" name="Int. J. Syst. Evol. Microbiol.">
        <title>Complete genome sequence of Corynebacterium casei LMG S-19264T (=DSM 44701T), isolated from a smear-ripened cheese.</title>
        <authorList>
            <consortium name="US DOE Joint Genome Institute (JGI-PGF)"/>
            <person name="Walter F."/>
            <person name="Albersmeier A."/>
            <person name="Kalinowski J."/>
            <person name="Ruckert C."/>
        </authorList>
    </citation>
    <scope>NUCLEOTIDE SEQUENCE</scope>
    <source>
        <strain evidence="2">CGMCC 1.7086</strain>
    </source>
</reference>
<accession>A0A917YVG0</accession>
<name>A0A917YVG0_9ALTE</name>
<evidence type="ECO:0000313" key="2">
    <source>
        <dbReference type="EMBL" id="GGO67106.1"/>
    </source>
</evidence>
<dbReference type="PANTHER" id="PTHR38834">
    <property type="entry name" value="PERIPLASMIC SUBSTRATE BINDING PROTEIN FAMILY 3"/>
    <property type="match status" value="1"/>
</dbReference>
<dbReference type="PANTHER" id="PTHR38834:SF3">
    <property type="entry name" value="SOLUTE-BINDING PROTEIN FAMILY 3_N-TERMINAL DOMAIN-CONTAINING PROTEIN"/>
    <property type="match status" value="1"/>
</dbReference>
<feature type="domain" description="Solute-binding protein family 3/N-terminal" evidence="1">
    <location>
        <begin position="65"/>
        <end position="281"/>
    </location>
</feature>
<evidence type="ECO:0000313" key="3">
    <source>
        <dbReference type="Proteomes" id="UP000606935"/>
    </source>
</evidence>
<organism evidence="2 3">
    <name type="scientific">Bowmanella pacifica</name>
    <dbReference type="NCBI Taxonomy" id="502051"/>
    <lineage>
        <taxon>Bacteria</taxon>
        <taxon>Pseudomonadati</taxon>
        <taxon>Pseudomonadota</taxon>
        <taxon>Gammaproteobacteria</taxon>
        <taxon>Alteromonadales</taxon>
        <taxon>Alteromonadaceae</taxon>
        <taxon>Bowmanella</taxon>
    </lineage>
</organism>
<evidence type="ECO:0000259" key="1">
    <source>
        <dbReference type="Pfam" id="PF00497"/>
    </source>
</evidence>
<dbReference type="AlphaFoldDB" id="A0A917YVG0"/>
<dbReference type="RefSeq" id="WP_188692020.1">
    <property type="nucleotide sequence ID" value="NZ_BMLS01000002.1"/>
</dbReference>
<sequence>MAEQSVLMFQQQIQYAQRLTLFSGSMVRMWPALAKGRIWSASLLFFTLLFPVRSTAEQPTWQLVTEHFPPFNYQHNGEFSGFSTELLKRMMEDNQLPYQISLYPWARAYQRVLDSPHSLIYSIGRTKEREAYFYWVGPLANVDVYLWQSSDAPPLRLKDHTQLRNARLAFIRKSAIEKRLLLDRRFSKENTYPVTEIEDALMMLAHRRVDGVLMATNMETEKARLLTRLADNIERRQKVMTLPLYAALNKASGEQTAQLLQQSLYRLRGNGVYQQLLDKYGLADESAITKKATD</sequence>
<dbReference type="InterPro" id="IPR001638">
    <property type="entry name" value="Solute-binding_3/MltF_N"/>
</dbReference>
<dbReference type="Pfam" id="PF00497">
    <property type="entry name" value="SBP_bac_3"/>
    <property type="match status" value="1"/>
</dbReference>
<gene>
    <name evidence="2" type="ORF">GCM10010982_12780</name>
</gene>
<protein>
    <recommendedName>
        <fullName evidence="1">Solute-binding protein family 3/N-terminal domain-containing protein</fullName>
    </recommendedName>
</protein>